<feature type="transmembrane region" description="Helical" evidence="1">
    <location>
        <begin position="100"/>
        <end position="123"/>
    </location>
</feature>
<dbReference type="AlphaFoldDB" id="A0A8J8PYP2"/>
<evidence type="ECO:0000313" key="3">
    <source>
        <dbReference type="Proteomes" id="UP000766904"/>
    </source>
</evidence>
<keyword evidence="3" id="KW-1185">Reference proteome</keyword>
<feature type="transmembrane region" description="Helical" evidence="1">
    <location>
        <begin position="70"/>
        <end position="93"/>
    </location>
</feature>
<evidence type="ECO:0000313" key="2">
    <source>
        <dbReference type="EMBL" id="TYL35832.1"/>
    </source>
</evidence>
<proteinExistence type="predicted"/>
<gene>
    <name evidence="2" type="ORF">CV102_25670</name>
</gene>
<evidence type="ECO:0000256" key="1">
    <source>
        <dbReference type="SAM" id="Phobius"/>
    </source>
</evidence>
<sequence length="151" mass="16572">MDELTDVYQMSTNSDQKPQNRPVPLRLLMACLLFLGISAIGGGGQFLLNPTGDIIGMPVDVLAGSPFTDFLLPGMILFTALGLFPLVVLYGLYTERRWAWPAAIMVGIALIVWIVVQGLIVGFGHWLQWLYLSLGFVLILLALLPSVRQTV</sequence>
<keyword evidence="1" id="KW-0812">Transmembrane</keyword>
<dbReference type="Proteomes" id="UP000766904">
    <property type="component" value="Unassembled WGS sequence"/>
</dbReference>
<feature type="transmembrane region" description="Helical" evidence="1">
    <location>
        <begin position="129"/>
        <end position="147"/>
    </location>
</feature>
<dbReference type="EMBL" id="PHNJ01000033">
    <property type="protein sequence ID" value="TYL35832.1"/>
    <property type="molecule type" value="Genomic_DNA"/>
</dbReference>
<organism evidence="2 3">
    <name type="scientific">Natronococcus pandeyae</name>
    <dbReference type="NCBI Taxonomy" id="2055836"/>
    <lineage>
        <taxon>Archaea</taxon>
        <taxon>Methanobacteriati</taxon>
        <taxon>Methanobacteriota</taxon>
        <taxon>Stenosarchaea group</taxon>
        <taxon>Halobacteria</taxon>
        <taxon>Halobacteriales</taxon>
        <taxon>Natrialbaceae</taxon>
        <taxon>Natronococcus</taxon>
    </lineage>
</organism>
<reference evidence="2" key="1">
    <citation type="submission" date="2017-11" db="EMBL/GenBank/DDBJ databases">
        <authorList>
            <person name="Kajale S.C."/>
            <person name="Sharma A."/>
        </authorList>
    </citation>
    <scope>NUCLEOTIDE SEQUENCE</scope>
    <source>
        <strain evidence="2">LS1_42</strain>
    </source>
</reference>
<accession>A0A8J8PYP2</accession>
<comment type="caution">
    <text evidence="2">The sequence shown here is derived from an EMBL/GenBank/DDBJ whole genome shotgun (WGS) entry which is preliminary data.</text>
</comment>
<protein>
    <submittedName>
        <fullName evidence="2">Uncharacterized protein</fullName>
    </submittedName>
</protein>
<name>A0A8J8PYP2_9EURY</name>
<keyword evidence="1" id="KW-0472">Membrane</keyword>
<keyword evidence="1" id="KW-1133">Transmembrane helix</keyword>
<feature type="transmembrane region" description="Helical" evidence="1">
    <location>
        <begin position="27"/>
        <end position="48"/>
    </location>
</feature>